<feature type="region of interest" description="Disordered" evidence="7">
    <location>
        <begin position="85"/>
        <end position="107"/>
    </location>
</feature>
<dbReference type="RefSeq" id="XP_032821631.1">
    <property type="nucleotide sequence ID" value="XM_032965740.1"/>
</dbReference>
<dbReference type="SUPFAM" id="SSF54236">
    <property type="entry name" value="Ubiquitin-like"/>
    <property type="match status" value="1"/>
</dbReference>
<dbReference type="PANTHER" id="PTHR11243">
    <property type="entry name" value="GROWTH FACTOR RECEPTOR-BOUND PROTEIN"/>
    <property type="match status" value="1"/>
</dbReference>
<dbReference type="GO" id="GO:0008286">
    <property type="term" value="P:insulin receptor signaling pathway"/>
    <property type="evidence" value="ECO:0007669"/>
    <property type="project" value="TreeGrafter"/>
</dbReference>
<feature type="compositionally biased region" description="Low complexity" evidence="7">
    <location>
        <begin position="152"/>
        <end position="166"/>
    </location>
</feature>
<keyword evidence="11" id="KW-1185">Reference proteome</keyword>
<dbReference type="InterPro" id="IPR036860">
    <property type="entry name" value="SH2_dom_sf"/>
</dbReference>
<evidence type="ECO:0000313" key="12">
    <source>
        <dbReference type="RefSeq" id="XP_032821631.1"/>
    </source>
</evidence>
<evidence type="ECO:0000256" key="3">
    <source>
        <dbReference type="ARBA" id="ARBA00022490"/>
    </source>
</evidence>
<dbReference type="CDD" id="cd01259">
    <property type="entry name" value="PH_APBB1IP"/>
    <property type="match status" value="1"/>
</dbReference>
<dbReference type="GO" id="GO:0005737">
    <property type="term" value="C:cytoplasm"/>
    <property type="evidence" value="ECO:0007669"/>
    <property type="project" value="UniProtKB-SubCell"/>
</dbReference>
<dbReference type="Gene3D" id="3.30.505.10">
    <property type="entry name" value="SH2 domain"/>
    <property type="match status" value="1"/>
</dbReference>
<evidence type="ECO:0000256" key="5">
    <source>
        <dbReference type="ARBA" id="ARBA00022999"/>
    </source>
</evidence>
<dbReference type="SMART" id="SM00252">
    <property type="entry name" value="SH2"/>
    <property type="match status" value="1"/>
</dbReference>
<dbReference type="PANTHER" id="PTHR11243:SF38">
    <property type="entry name" value="GROWTH FACTOR RECEPTOR-BOUND PROTEIN 14-LIKE ISOFORM X1"/>
    <property type="match status" value="1"/>
</dbReference>
<dbReference type="InterPro" id="IPR039665">
    <property type="entry name" value="PH_APBB1IP"/>
</dbReference>
<reference evidence="12" key="1">
    <citation type="submission" date="2025-08" db="UniProtKB">
        <authorList>
            <consortium name="RefSeq"/>
        </authorList>
    </citation>
    <scope>IDENTIFICATION</scope>
    <source>
        <tissue evidence="12">Sperm</tissue>
    </source>
</reference>
<evidence type="ECO:0000256" key="4">
    <source>
        <dbReference type="ARBA" id="ARBA00022553"/>
    </source>
</evidence>
<evidence type="ECO:0000256" key="1">
    <source>
        <dbReference type="ARBA" id="ARBA00004496"/>
    </source>
</evidence>
<dbReference type="InterPro" id="IPR015042">
    <property type="entry name" value="BPS-dom"/>
</dbReference>
<dbReference type="Pfam" id="PF00169">
    <property type="entry name" value="PH"/>
    <property type="match status" value="1"/>
</dbReference>
<evidence type="ECO:0000256" key="2">
    <source>
        <dbReference type="ARBA" id="ARBA00006708"/>
    </source>
</evidence>
<dbReference type="CDD" id="cd09944">
    <property type="entry name" value="SH2_Grb7_family"/>
    <property type="match status" value="1"/>
</dbReference>
<feature type="domain" description="PH" evidence="9">
    <location>
        <begin position="364"/>
        <end position="472"/>
    </location>
</feature>
<feature type="domain" description="SH2" evidence="8">
    <location>
        <begin position="569"/>
        <end position="665"/>
    </location>
</feature>
<protein>
    <submittedName>
        <fullName evidence="12">Growth factor receptor-bound protein 14-like isoform X2</fullName>
    </submittedName>
</protein>
<keyword evidence="5 6" id="KW-0727">SH2 domain</keyword>
<dbReference type="PROSITE" id="PS50200">
    <property type="entry name" value="RA"/>
    <property type="match status" value="1"/>
</dbReference>
<gene>
    <name evidence="12" type="primary">LOC116948726</name>
</gene>
<dbReference type="InterPro" id="IPR029071">
    <property type="entry name" value="Ubiquitin-like_domsf"/>
</dbReference>
<dbReference type="InterPro" id="IPR000159">
    <property type="entry name" value="RA_dom"/>
</dbReference>
<dbReference type="InterPro" id="IPR000980">
    <property type="entry name" value="SH2"/>
</dbReference>
<name>A0AAJ7X547_PETMA</name>
<dbReference type="Pfam" id="PF00017">
    <property type="entry name" value="SH2"/>
    <property type="match status" value="1"/>
</dbReference>
<dbReference type="Pfam" id="PF21989">
    <property type="entry name" value="RA_2"/>
    <property type="match status" value="1"/>
</dbReference>
<sequence>MDLAGRPHNCLRRQYFQDNERRAAPPVQPQGILEDNSTLQQGDVPANTAPGVLHRGGAAVSTWCSAMCRVVVGAAVRVGTWFHNERPANPRRTDVEFEPVNPGPKEDDVDLEALVNEMSVSSPAATSAADGPTSQQQHRGEARTAATQAKRGPPAGSAPGSGASSPVHVSPRQGLRRSLPMHIKAFRLLQQEDRQSSSLPAIPNPFPELGSPGGSPLRDGAFLPEEQSNKNVIKVFSEDGTSRALEVPTDATARDVAQMLVQRRHFVDDNNWSLIESLVSVSIERLLEDHEEVMQVQASWGSDADSRLYFRKNYAKYEFFKTPLQFFPDQMVSNCSESASSASSSNGSVPHSQLVQNFFNSSSCPEIQGYLSVRESGKRSWKKSFFLLRRSGLYFSLKGTSKEPRHLQCFAEITESNVYTVLSPRKTHNAPSDFCFCLKPNKAGGVKDLKLLCAEDEQSKACWMTSMRLFKHGIQLYQNYRTPHHPRWNHLTQFTATPMRSISENSLVAMDFSGRKGRIIENPVEAQTVAAEEALLWKRRGCNRLNVLGSGSPGQTTTLSTMIHWTQPWFYGHISREEAQKIIAQQGLVDGVFLVRDCHSHAKAFVLSLCHNQKVRHFQILPVEDDGQGFYSLDEGQTKFSDLCSLVEFYQLNRGVLPFRLRHCCTRVAL</sequence>
<dbReference type="SUPFAM" id="SSF55550">
    <property type="entry name" value="SH2 domain"/>
    <property type="match status" value="1"/>
</dbReference>
<accession>A0AAJ7X547</accession>
<dbReference type="SMART" id="SM00233">
    <property type="entry name" value="PH"/>
    <property type="match status" value="1"/>
</dbReference>
<keyword evidence="3" id="KW-0963">Cytoplasm</keyword>
<dbReference type="GO" id="GO:0046627">
    <property type="term" value="P:negative regulation of insulin receptor signaling pathway"/>
    <property type="evidence" value="ECO:0007669"/>
    <property type="project" value="TreeGrafter"/>
</dbReference>
<dbReference type="SMART" id="SM00314">
    <property type="entry name" value="RA"/>
    <property type="match status" value="1"/>
</dbReference>
<dbReference type="Gene3D" id="2.30.29.30">
    <property type="entry name" value="Pleckstrin-homology domain (PH domain)/Phosphotyrosine-binding domain (PTB)"/>
    <property type="match status" value="1"/>
</dbReference>
<organism evidence="11 12">
    <name type="scientific">Petromyzon marinus</name>
    <name type="common">Sea lamprey</name>
    <dbReference type="NCBI Taxonomy" id="7757"/>
    <lineage>
        <taxon>Eukaryota</taxon>
        <taxon>Metazoa</taxon>
        <taxon>Chordata</taxon>
        <taxon>Craniata</taxon>
        <taxon>Vertebrata</taxon>
        <taxon>Cyclostomata</taxon>
        <taxon>Hyperoartia</taxon>
        <taxon>Petromyzontiformes</taxon>
        <taxon>Petromyzontidae</taxon>
        <taxon>Petromyzon</taxon>
    </lineage>
</organism>
<dbReference type="PRINTS" id="PR00401">
    <property type="entry name" value="SH2DOMAIN"/>
</dbReference>
<evidence type="ECO:0000313" key="11">
    <source>
        <dbReference type="Proteomes" id="UP001318040"/>
    </source>
</evidence>
<dbReference type="Pfam" id="PF08947">
    <property type="entry name" value="BPS"/>
    <property type="match status" value="1"/>
</dbReference>
<evidence type="ECO:0000259" key="8">
    <source>
        <dbReference type="PROSITE" id="PS50001"/>
    </source>
</evidence>
<comment type="similarity">
    <text evidence="2">Belongs to the GRB7/10/14 family.</text>
</comment>
<dbReference type="SUPFAM" id="SSF50729">
    <property type="entry name" value="PH domain-like"/>
    <property type="match status" value="1"/>
</dbReference>
<evidence type="ECO:0000259" key="10">
    <source>
        <dbReference type="PROSITE" id="PS50200"/>
    </source>
</evidence>
<dbReference type="InterPro" id="IPR001849">
    <property type="entry name" value="PH_domain"/>
</dbReference>
<evidence type="ECO:0000259" key="9">
    <source>
        <dbReference type="PROSITE" id="PS50003"/>
    </source>
</evidence>
<dbReference type="Proteomes" id="UP001318040">
    <property type="component" value="Chromosome 34"/>
</dbReference>
<feature type="region of interest" description="Disordered" evidence="7">
    <location>
        <begin position="120"/>
        <end position="173"/>
    </location>
</feature>
<dbReference type="InterPro" id="IPR039664">
    <property type="entry name" value="GRB/APBB1IP"/>
</dbReference>
<dbReference type="Gene3D" id="3.10.20.90">
    <property type="entry name" value="Phosphatidylinositol 3-kinase Catalytic Subunit, Chain A, domain 1"/>
    <property type="match status" value="1"/>
</dbReference>
<keyword evidence="4" id="KW-0597">Phosphoprotein</keyword>
<evidence type="ECO:0000256" key="7">
    <source>
        <dbReference type="SAM" id="MobiDB-lite"/>
    </source>
</evidence>
<dbReference type="FunFam" id="2.30.29.30:FF:000062">
    <property type="entry name" value="growth factor receptor-bound protein 10 isoform X1"/>
    <property type="match status" value="1"/>
</dbReference>
<comment type="subcellular location">
    <subcellularLocation>
        <location evidence="1">Cytoplasm</location>
    </subcellularLocation>
</comment>
<dbReference type="PROSITE" id="PS50003">
    <property type="entry name" value="PH_DOMAIN"/>
    <property type="match status" value="1"/>
</dbReference>
<proteinExistence type="inferred from homology"/>
<dbReference type="AlphaFoldDB" id="A0AAJ7X547"/>
<feature type="compositionally biased region" description="Basic and acidic residues" evidence="7">
    <location>
        <begin position="85"/>
        <end position="95"/>
    </location>
</feature>
<dbReference type="GeneID" id="116948726"/>
<dbReference type="PROSITE" id="PS50001">
    <property type="entry name" value="SH2"/>
    <property type="match status" value="1"/>
</dbReference>
<evidence type="ECO:0000256" key="6">
    <source>
        <dbReference type="PROSITE-ProRule" id="PRU00191"/>
    </source>
</evidence>
<feature type="domain" description="Ras-associating" evidence="10">
    <location>
        <begin position="229"/>
        <end position="315"/>
    </location>
</feature>
<dbReference type="InterPro" id="IPR011993">
    <property type="entry name" value="PH-like_dom_sf"/>
</dbReference>